<dbReference type="PANTHER" id="PTHR31972:SF48">
    <property type="entry name" value="OS04G0407500 PROTEIN"/>
    <property type="match status" value="1"/>
</dbReference>
<dbReference type="PANTHER" id="PTHR31972">
    <property type="entry name" value="EXPRESSED PROTEIN"/>
    <property type="match status" value="1"/>
</dbReference>
<dbReference type="InterPro" id="IPR008586">
    <property type="entry name" value="DUF868_pln"/>
</dbReference>
<proteinExistence type="predicted"/>
<dbReference type="AlphaFoldDB" id="A0A3L6TCS1"/>
<feature type="region of interest" description="Disordered" evidence="1">
    <location>
        <begin position="74"/>
        <end position="95"/>
    </location>
</feature>
<organism evidence="2 3">
    <name type="scientific">Panicum miliaceum</name>
    <name type="common">Proso millet</name>
    <name type="synonym">Broomcorn millet</name>
    <dbReference type="NCBI Taxonomy" id="4540"/>
    <lineage>
        <taxon>Eukaryota</taxon>
        <taxon>Viridiplantae</taxon>
        <taxon>Streptophyta</taxon>
        <taxon>Embryophyta</taxon>
        <taxon>Tracheophyta</taxon>
        <taxon>Spermatophyta</taxon>
        <taxon>Magnoliopsida</taxon>
        <taxon>Liliopsida</taxon>
        <taxon>Poales</taxon>
        <taxon>Poaceae</taxon>
        <taxon>PACMAD clade</taxon>
        <taxon>Panicoideae</taxon>
        <taxon>Panicodae</taxon>
        <taxon>Paniceae</taxon>
        <taxon>Panicinae</taxon>
        <taxon>Panicum</taxon>
        <taxon>Panicum sect. Panicum</taxon>
    </lineage>
</organism>
<sequence length="183" mass="20250">MAVSAAMAGDERLVDHAVRARLRLAEEGGMAAVVCAVITVYRSRLSASGKELLVQVAWSWAPAARQRQCGVAVRDREAPPPRATGKKEGSGTSPWWRTPSACPCWRPEPRDGDDAEAWVTVDGRKVPQLRWMRWNSRGRHTIFLDGGAPVDMTRDLHGWLHHAGAARNSVLLLLLLLRRVHIP</sequence>
<reference evidence="3" key="1">
    <citation type="journal article" date="2019" name="Nat. Commun.">
        <title>The genome of broomcorn millet.</title>
        <authorList>
            <person name="Zou C."/>
            <person name="Miki D."/>
            <person name="Li D."/>
            <person name="Tang Q."/>
            <person name="Xiao L."/>
            <person name="Rajput S."/>
            <person name="Deng P."/>
            <person name="Jia W."/>
            <person name="Huang R."/>
            <person name="Zhang M."/>
            <person name="Sun Y."/>
            <person name="Hu J."/>
            <person name="Fu X."/>
            <person name="Schnable P.S."/>
            <person name="Li F."/>
            <person name="Zhang H."/>
            <person name="Feng B."/>
            <person name="Zhu X."/>
            <person name="Liu R."/>
            <person name="Schnable J.C."/>
            <person name="Zhu J.-K."/>
            <person name="Zhang H."/>
        </authorList>
    </citation>
    <scope>NUCLEOTIDE SEQUENCE [LARGE SCALE GENOMIC DNA]</scope>
</reference>
<name>A0A3L6TCS1_PANMI</name>
<dbReference type="Pfam" id="PF05910">
    <property type="entry name" value="DUF868"/>
    <property type="match status" value="1"/>
</dbReference>
<evidence type="ECO:0000313" key="3">
    <source>
        <dbReference type="Proteomes" id="UP000275267"/>
    </source>
</evidence>
<evidence type="ECO:0000256" key="1">
    <source>
        <dbReference type="SAM" id="MobiDB-lite"/>
    </source>
</evidence>
<dbReference type="Proteomes" id="UP000275267">
    <property type="component" value="Unassembled WGS sequence"/>
</dbReference>
<dbReference type="EMBL" id="PQIB02000002">
    <property type="protein sequence ID" value="RLN35972.1"/>
    <property type="molecule type" value="Genomic_DNA"/>
</dbReference>
<accession>A0A3L6TCS1</accession>
<keyword evidence="3" id="KW-1185">Reference proteome</keyword>
<protein>
    <submittedName>
        <fullName evidence="2">Uncharacterized protein</fullName>
    </submittedName>
</protein>
<evidence type="ECO:0000313" key="2">
    <source>
        <dbReference type="EMBL" id="RLN35972.1"/>
    </source>
</evidence>
<gene>
    <name evidence="2" type="ORF">C2845_PM03G34590</name>
</gene>
<feature type="compositionally biased region" description="Basic and acidic residues" evidence="1">
    <location>
        <begin position="74"/>
        <end position="89"/>
    </location>
</feature>
<comment type="caution">
    <text evidence="2">The sequence shown here is derived from an EMBL/GenBank/DDBJ whole genome shotgun (WGS) entry which is preliminary data.</text>
</comment>